<dbReference type="AlphaFoldDB" id="J3LNL7"/>
<protein>
    <submittedName>
        <fullName evidence="1">Uncharacterized protein</fullName>
    </submittedName>
</protein>
<keyword evidence="2" id="KW-1185">Reference proteome</keyword>
<accession>J3LNL7</accession>
<proteinExistence type="predicted"/>
<dbReference type="HOGENOM" id="CLU_2945407_0_0_1"/>
<sequence length="60" mass="6915">MRIIVPVILRPRKQDNVNEASKELPDANLEIITGGGYNGKDIWLRRHNVLQMKLFKIQSS</sequence>
<dbReference type="EnsemblPlants" id="OB03G26430.1">
    <property type="protein sequence ID" value="OB03G26430.1"/>
    <property type="gene ID" value="OB03G26430"/>
</dbReference>
<reference evidence="1" key="1">
    <citation type="journal article" date="2013" name="Nat. Commun.">
        <title>Whole-genome sequencing of Oryza brachyantha reveals mechanisms underlying Oryza genome evolution.</title>
        <authorList>
            <person name="Chen J."/>
            <person name="Huang Q."/>
            <person name="Gao D."/>
            <person name="Wang J."/>
            <person name="Lang Y."/>
            <person name="Liu T."/>
            <person name="Li B."/>
            <person name="Bai Z."/>
            <person name="Luis Goicoechea J."/>
            <person name="Liang C."/>
            <person name="Chen C."/>
            <person name="Zhang W."/>
            <person name="Sun S."/>
            <person name="Liao Y."/>
            <person name="Zhang X."/>
            <person name="Yang L."/>
            <person name="Song C."/>
            <person name="Wang M."/>
            <person name="Shi J."/>
            <person name="Liu G."/>
            <person name="Liu J."/>
            <person name="Zhou H."/>
            <person name="Zhou W."/>
            <person name="Yu Q."/>
            <person name="An N."/>
            <person name="Chen Y."/>
            <person name="Cai Q."/>
            <person name="Wang B."/>
            <person name="Liu B."/>
            <person name="Min J."/>
            <person name="Huang Y."/>
            <person name="Wu H."/>
            <person name="Li Z."/>
            <person name="Zhang Y."/>
            <person name="Yin Y."/>
            <person name="Song W."/>
            <person name="Jiang J."/>
            <person name="Jackson S.A."/>
            <person name="Wing R.A."/>
            <person name="Wang J."/>
            <person name="Chen M."/>
        </authorList>
    </citation>
    <scope>NUCLEOTIDE SEQUENCE [LARGE SCALE GENOMIC DNA]</scope>
    <source>
        <strain evidence="1">cv. IRGC 101232</strain>
    </source>
</reference>
<name>J3LNL7_ORYBR</name>
<dbReference type="Proteomes" id="UP000006038">
    <property type="component" value="Chromosome 3"/>
</dbReference>
<evidence type="ECO:0000313" key="1">
    <source>
        <dbReference type="EnsemblPlants" id="OB03G26430.1"/>
    </source>
</evidence>
<evidence type="ECO:0000313" key="2">
    <source>
        <dbReference type="Proteomes" id="UP000006038"/>
    </source>
</evidence>
<organism evidence="1">
    <name type="scientific">Oryza brachyantha</name>
    <name type="common">malo sina</name>
    <dbReference type="NCBI Taxonomy" id="4533"/>
    <lineage>
        <taxon>Eukaryota</taxon>
        <taxon>Viridiplantae</taxon>
        <taxon>Streptophyta</taxon>
        <taxon>Embryophyta</taxon>
        <taxon>Tracheophyta</taxon>
        <taxon>Spermatophyta</taxon>
        <taxon>Magnoliopsida</taxon>
        <taxon>Liliopsida</taxon>
        <taxon>Poales</taxon>
        <taxon>Poaceae</taxon>
        <taxon>BOP clade</taxon>
        <taxon>Oryzoideae</taxon>
        <taxon>Oryzeae</taxon>
        <taxon>Oryzinae</taxon>
        <taxon>Oryza</taxon>
    </lineage>
</organism>
<reference evidence="1" key="2">
    <citation type="submission" date="2013-04" db="UniProtKB">
        <authorList>
            <consortium name="EnsemblPlants"/>
        </authorList>
    </citation>
    <scope>IDENTIFICATION</scope>
</reference>
<dbReference type="Gramene" id="OB03G26430.1">
    <property type="protein sequence ID" value="OB03G26430.1"/>
    <property type="gene ID" value="OB03G26430"/>
</dbReference>